<dbReference type="PANTHER" id="PTHR23110">
    <property type="entry name" value="BTB DOMAIN TRANSCRIPTION FACTOR"/>
    <property type="match status" value="1"/>
</dbReference>
<evidence type="ECO:0000256" key="9">
    <source>
        <dbReference type="ARBA" id="ARBA00023163"/>
    </source>
</evidence>
<dbReference type="EnsemblMetazoa" id="AATE000469-RA">
    <property type="protein sequence ID" value="AATE000469-PA.1"/>
    <property type="gene ID" value="AATE000469"/>
</dbReference>
<dbReference type="PROSITE" id="PS50097">
    <property type="entry name" value="BTB"/>
    <property type="match status" value="1"/>
</dbReference>
<evidence type="ECO:0000256" key="7">
    <source>
        <dbReference type="ARBA" id="ARBA00023015"/>
    </source>
</evidence>
<dbReference type="InterPro" id="IPR000210">
    <property type="entry name" value="BTB/POZ_dom"/>
</dbReference>
<accession>A0A182IJR4</accession>
<feature type="region of interest" description="Disordered" evidence="11">
    <location>
        <begin position="642"/>
        <end position="664"/>
    </location>
</feature>
<dbReference type="Gene3D" id="3.30.160.60">
    <property type="entry name" value="Classic Zinc Finger"/>
    <property type="match status" value="3"/>
</dbReference>
<dbReference type="Gene3D" id="3.30.710.10">
    <property type="entry name" value="Potassium Channel Kv1.1, Chain A"/>
    <property type="match status" value="1"/>
</dbReference>
<feature type="region of interest" description="Disordered" evidence="11">
    <location>
        <begin position="504"/>
        <end position="523"/>
    </location>
</feature>
<sequence length="664" mass="73680">MGSVNPPAYHCIVCTLAKIPFASLSKESQQRIVRNGRPTTQMPFLRARYMNSINLDVHDWMTGCDREKKLYCWPCLLFNTTEYDVWGKRGFSDFSYLSCSRQEHLKDVSHQAKSKTLKLWIETAAALSESSGEEDVECIPELDFLNASASELDEELDVKPNVEALNASMSFSRDLVAPPADPDDTYFANIFDKTTVPTNAVTYIVLPPDLTYRSMQVLIQYMYTGESTVTNDILNEVLRGGEILKIRGLWRNDCAKSSGADAHTGDASARFVSPVTVTMPPQTSSHQHQSQSTPFLQVNRDVAIDPAERRRTVSVEGTISSRTSSVQNQEHVLHRQEDPTQRNEEDHSIQHRLQITLQQPHEDRRKDHVKRRTPSGGTASSKCSTGVGGSADATLSIPQELSFLDVKAEPVEWSDLRAGELSLPENGAAAASKNVEEGNNGEPADPGAAIKSEGCAEFPTGSTRSSTTPSPSPSTEQPTYSPLTCELCSETFTIPGEWVRHIEGHSEMTQNQPKRRRRTEEPTDETAALRCDLCATYYVTPADWVRHVQNTHTERELAASNNRALAVRRTCSKRGNSTTAAPGGEATSQQEKLCNICNKTFPSYASMAIHKRTHTGEKPFHCELCNKGFNVKSNLHRHMRTVHNQQDDMGPISSNTDRDSCSSD</sequence>
<dbReference type="SUPFAM" id="SSF54695">
    <property type="entry name" value="POZ domain"/>
    <property type="match status" value="1"/>
</dbReference>
<dbReference type="SUPFAM" id="SSF57667">
    <property type="entry name" value="beta-beta-alpha zinc fingers"/>
    <property type="match status" value="1"/>
</dbReference>
<name>A0A182IJR4_ANOAO</name>
<dbReference type="GO" id="GO:0003006">
    <property type="term" value="P:developmental process involved in reproduction"/>
    <property type="evidence" value="ECO:0007669"/>
    <property type="project" value="UniProtKB-ARBA"/>
</dbReference>
<evidence type="ECO:0000256" key="4">
    <source>
        <dbReference type="ARBA" id="ARBA00022737"/>
    </source>
</evidence>
<keyword evidence="7" id="KW-0805">Transcription regulation</keyword>
<evidence type="ECO:0000256" key="1">
    <source>
        <dbReference type="ARBA" id="ARBA00003767"/>
    </source>
</evidence>
<evidence type="ECO:0000313" key="12">
    <source>
        <dbReference type="EnsemblMetazoa" id="AATE000469-PA.1"/>
    </source>
</evidence>
<dbReference type="Pfam" id="PF00651">
    <property type="entry name" value="BTB"/>
    <property type="match status" value="1"/>
</dbReference>
<evidence type="ECO:0000256" key="5">
    <source>
        <dbReference type="ARBA" id="ARBA00022771"/>
    </source>
</evidence>
<feature type="region of interest" description="Disordered" evidence="11">
    <location>
        <begin position="306"/>
        <end position="391"/>
    </location>
</feature>
<comment type="function">
    <text evidence="1">May be involved in transcriptional regulation.</text>
</comment>
<dbReference type="PANTHER" id="PTHR23110:SF93">
    <property type="entry name" value="ZINC FINGER AND BTB DOMAIN-CONTAINING PROTEIN 14-LIKE PROTEIN"/>
    <property type="match status" value="1"/>
</dbReference>
<evidence type="ECO:0000256" key="8">
    <source>
        <dbReference type="ARBA" id="ARBA00023125"/>
    </source>
</evidence>
<keyword evidence="9" id="KW-0804">Transcription</keyword>
<keyword evidence="10" id="KW-0539">Nucleus</keyword>
<keyword evidence="4" id="KW-0677">Repeat</keyword>
<comment type="subcellular location">
    <subcellularLocation>
        <location evidence="2">Nucleus</location>
    </subcellularLocation>
</comment>
<dbReference type="STRING" id="41427.A0A182IJR4"/>
<dbReference type="SMART" id="SM00355">
    <property type="entry name" value="ZnF_C2H2"/>
    <property type="match status" value="4"/>
</dbReference>
<dbReference type="InterPro" id="IPR051095">
    <property type="entry name" value="Dros_DevTransReg"/>
</dbReference>
<evidence type="ECO:0000256" key="3">
    <source>
        <dbReference type="ARBA" id="ARBA00022723"/>
    </source>
</evidence>
<dbReference type="GO" id="GO:0048513">
    <property type="term" value="P:animal organ development"/>
    <property type="evidence" value="ECO:0007669"/>
    <property type="project" value="UniProtKB-ARBA"/>
</dbReference>
<dbReference type="InterPro" id="IPR036236">
    <property type="entry name" value="Znf_C2H2_sf"/>
</dbReference>
<keyword evidence="3" id="KW-0479">Metal-binding</keyword>
<feature type="compositionally biased region" description="Basic and acidic residues" evidence="11">
    <location>
        <begin position="331"/>
        <end position="349"/>
    </location>
</feature>
<feature type="region of interest" description="Disordered" evidence="11">
    <location>
        <begin position="428"/>
        <end position="481"/>
    </location>
</feature>
<dbReference type="Pfam" id="PF00096">
    <property type="entry name" value="zf-C2H2"/>
    <property type="match status" value="2"/>
</dbReference>
<dbReference type="PROSITE" id="PS50157">
    <property type="entry name" value="ZINC_FINGER_C2H2_2"/>
    <property type="match status" value="2"/>
</dbReference>
<feature type="compositionally biased region" description="Polar residues" evidence="11">
    <location>
        <begin position="375"/>
        <end position="384"/>
    </location>
</feature>
<dbReference type="GO" id="GO:0008270">
    <property type="term" value="F:zinc ion binding"/>
    <property type="evidence" value="ECO:0007669"/>
    <property type="project" value="UniProtKB-KW"/>
</dbReference>
<proteinExistence type="predicted"/>
<keyword evidence="8" id="KW-0238">DNA-binding</keyword>
<dbReference type="GO" id="GO:0003677">
    <property type="term" value="F:DNA binding"/>
    <property type="evidence" value="ECO:0007669"/>
    <property type="project" value="UniProtKB-KW"/>
</dbReference>
<evidence type="ECO:0000256" key="2">
    <source>
        <dbReference type="ARBA" id="ARBA00004123"/>
    </source>
</evidence>
<dbReference type="FunFam" id="3.30.160.60:FF:000096">
    <property type="entry name" value="Zinc finger and BTB domain-containing protein 18 isoform 1"/>
    <property type="match status" value="1"/>
</dbReference>
<dbReference type="InterPro" id="IPR013087">
    <property type="entry name" value="Znf_C2H2_type"/>
</dbReference>
<feature type="compositionally biased region" description="Polar residues" evidence="11">
    <location>
        <begin position="315"/>
        <end position="330"/>
    </location>
</feature>
<keyword evidence="6" id="KW-0862">Zinc</keyword>
<evidence type="ECO:0000256" key="10">
    <source>
        <dbReference type="ARBA" id="ARBA00023242"/>
    </source>
</evidence>
<dbReference type="PROSITE" id="PS00028">
    <property type="entry name" value="ZINC_FINGER_C2H2_1"/>
    <property type="match status" value="4"/>
</dbReference>
<organism evidence="12">
    <name type="scientific">Anopheles atroparvus</name>
    <name type="common">European mosquito</name>
    <dbReference type="NCBI Taxonomy" id="41427"/>
    <lineage>
        <taxon>Eukaryota</taxon>
        <taxon>Metazoa</taxon>
        <taxon>Ecdysozoa</taxon>
        <taxon>Arthropoda</taxon>
        <taxon>Hexapoda</taxon>
        <taxon>Insecta</taxon>
        <taxon>Pterygota</taxon>
        <taxon>Neoptera</taxon>
        <taxon>Endopterygota</taxon>
        <taxon>Diptera</taxon>
        <taxon>Nematocera</taxon>
        <taxon>Culicoidea</taxon>
        <taxon>Culicidae</taxon>
        <taxon>Anophelinae</taxon>
        <taxon>Anopheles</taxon>
    </lineage>
</organism>
<evidence type="ECO:0000256" key="11">
    <source>
        <dbReference type="SAM" id="MobiDB-lite"/>
    </source>
</evidence>
<feature type="compositionally biased region" description="Low complexity" evidence="11">
    <location>
        <begin position="459"/>
        <end position="481"/>
    </location>
</feature>
<keyword evidence="5" id="KW-0863">Zinc-finger</keyword>
<dbReference type="AlphaFoldDB" id="A0A182IJR4"/>
<dbReference type="GO" id="GO:0048666">
    <property type="term" value="P:neuron development"/>
    <property type="evidence" value="ECO:0007669"/>
    <property type="project" value="UniProtKB-ARBA"/>
</dbReference>
<dbReference type="GO" id="GO:0006357">
    <property type="term" value="P:regulation of transcription by RNA polymerase II"/>
    <property type="evidence" value="ECO:0007669"/>
    <property type="project" value="TreeGrafter"/>
</dbReference>
<evidence type="ECO:0000256" key="6">
    <source>
        <dbReference type="ARBA" id="ARBA00022833"/>
    </source>
</evidence>
<dbReference type="FunFam" id="3.30.160.60:FF:000097">
    <property type="entry name" value="Zinc finger protein"/>
    <property type="match status" value="1"/>
</dbReference>
<protein>
    <submittedName>
        <fullName evidence="12">Uncharacterized protein</fullName>
    </submittedName>
</protein>
<dbReference type="GO" id="GO:0005634">
    <property type="term" value="C:nucleus"/>
    <property type="evidence" value="ECO:0007669"/>
    <property type="project" value="UniProtKB-SubCell"/>
</dbReference>
<dbReference type="VEuPathDB" id="VectorBase:AATE000469"/>
<dbReference type="InterPro" id="IPR011333">
    <property type="entry name" value="SKP1/BTB/POZ_sf"/>
</dbReference>
<reference evidence="12" key="1">
    <citation type="submission" date="2022-08" db="UniProtKB">
        <authorList>
            <consortium name="EnsemblMetazoa"/>
        </authorList>
    </citation>
    <scope>IDENTIFICATION</scope>
    <source>
        <strain evidence="12">EBRO</strain>
    </source>
</reference>